<protein>
    <submittedName>
        <fullName evidence="2">Uncharacterized protein</fullName>
    </submittedName>
</protein>
<gene>
    <name evidence="2" type="ORF">C1I89_22380</name>
</gene>
<reference evidence="2 3" key="1">
    <citation type="submission" date="2018-01" db="EMBL/GenBank/DDBJ databases">
        <title>The draft genome of an aniline degradation strain ANB-1.</title>
        <authorList>
            <person name="Zhang L."/>
            <person name="Jiang J."/>
        </authorList>
    </citation>
    <scope>NUCLEOTIDE SEQUENCE [LARGE SCALE GENOMIC DNA]</scope>
    <source>
        <strain evidence="2 3">ANB-1</strain>
    </source>
</reference>
<evidence type="ECO:0000313" key="3">
    <source>
        <dbReference type="Proteomes" id="UP000235994"/>
    </source>
</evidence>
<keyword evidence="1" id="KW-1133">Transmembrane helix</keyword>
<proteinExistence type="predicted"/>
<keyword evidence="1" id="KW-0812">Transmembrane</keyword>
<dbReference type="AlphaFoldDB" id="A0A2N8KDR1"/>
<keyword evidence="3" id="KW-1185">Reference proteome</keyword>
<dbReference type="Proteomes" id="UP000235994">
    <property type="component" value="Unassembled WGS sequence"/>
</dbReference>
<organism evidence="2 3">
    <name type="scientific">Achromobacter pulmonis</name>
    <dbReference type="NCBI Taxonomy" id="1389932"/>
    <lineage>
        <taxon>Bacteria</taxon>
        <taxon>Pseudomonadati</taxon>
        <taxon>Pseudomonadota</taxon>
        <taxon>Betaproteobacteria</taxon>
        <taxon>Burkholderiales</taxon>
        <taxon>Alcaligenaceae</taxon>
        <taxon>Achromobacter</taxon>
    </lineage>
</organism>
<accession>A0A2N8KDR1</accession>
<keyword evidence="1" id="KW-0472">Membrane</keyword>
<feature type="transmembrane region" description="Helical" evidence="1">
    <location>
        <begin position="50"/>
        <end position="74"/>
    </location>
</feature>
<dbReference type="RefSeq" id="WP_102774678.1">
    <property type="nucleotide sequence ID" value="NZ_POQS01000006.1"/>
</dbReference>
<evidence type="ECO:0000313" key="2">
    <source>
        <dbReference type="EMBL" id="PND31585.1"/>
    </source>
</evidence>
<comment type="caution">
    <text evidence="2">The sequence shown here is derived from an EMBL/GenBank/DDBJ whole genome shotgun (WGS) entry which is preliminary data.</text>
</comment>
<name>A0A2N8KDR1_9BURK</name>
<dbReference type="EMBL" id="POQS01000006">
    <property type="protein sequence ID" value="PND31585.1"/>
    <property type="molecule type" value="Genomic_DNA"/>
</dbReference>
<evidence type="ECO:0000256" key="1">
    <source>
        <dbReference type="SAM" id="Phobius"/>
    </source>
</evidence>
<sequence>MNTISASAPPARIRPLALGAKVCRKVGGLIAPRDHAGKGNWDNNADIPPLVAWCAGIGLAAFLLFGQQVLGWILRLAL</sequence>